<evidence type="ECO:0000313" key="2">
    <source>
        <dbReference type="Proteomes" id="UP000199225"/>
    </source>
</evidence>
<dbReference type="PANTHER" id="PTHR37827:SF1">
    <property type="entry name" value="HNH DOMAIN-CONTAINING PROTEIN"/>
    <property type="match status" value="1"/>
</dbReference>
<dbReference type="PANTHER" id="PTHR37827">
    <property type="entry name" value="TUDOR DOMAIN-CONTAINING PROTEIN"/>
    <property type="match status" value="1"/>
</dbReference>
<dbReference type="Proteomes" id="UP000199225">
    <property type="component" value="Unassembled WGS sequence"/>
</dbReference>
<keyword evidence="2" id="KW-1185">Reference proteome</keyword>
<sequence length="93" mass="11200">MEDICELCWRYPVKTTEHHLIPKQHGGVHGPTAQLCSPCHRQIHALFSNQELARFYNRLERIQDHPDMKKYLKWIRKQDPAKRITTRKANRRK</sequence>
<gene>
    <name evidence="1" type="ORF">SAMN04490247_1919</name>
</gene>
<evidence type="ECO:0008006" key="3">
    <source>
        <dbReference type="Google" id="ProtNLM"/>
    </source>
</evidence>
<dbReference type="EMBL" id="FNEV01000005">
    <property type="protein sequence ID" value="SDJ43975.1"/>
    <property type="molecule type" value="Genomic_DNA"/>
</dbReference>
<name>A0A1G8TSS9_9BACI</name>
<protein>
    <recommendedName>
        <fullName evidence="3">HNH endonuclease</fullName>
    </recommendedName>
</protein>
<accession>A0A1G8TSS9</accession>
<organism evidence="1 2">
    <name type="scientific">Salimicrobium halophilum</name>
    <dbReference type="NCBI Taxonomy" id="86666"/>
    <lineage>
        <taxon>Bacteria</taxon>
        <taxon>Bacillati</taxon>
        <taxon>Bacillota</taxon>
        <taxon>Bacilli</taxon>
        <taxon>Bacillales</taxon>
        <taxon>Bacillaceae</taxon>
        <taxon>Salimicrobium</taxon>
    </lineage>
</organism>
<evidence type="ECO:0000313" key="1">
    <source>
        <dbReference type="EMBL" id="SDJ43975.1"/>
    </source>
</evidence>
<dbReference type="OrthoDB" id="9802640at2"/>
<dbReference type="RefSeq" id="WP_093193648.1">
    <property type="nucleotide sequence ID" value="NZ_FNEV01000005.1"/>
</dbReference>
<dbReference type="STRING" id="86666.SAMN04490247_1919"/>
<proteinExistence type="predicted"/>
<dbReference type="AlphaFoldDB" id="A0A1G8TSS9"/>
<reference evidence="2" key="1">
    <citation type="submission" date="2016-10" db="EMBL/GenBank/DDBJ databases">
        <authorList>
            <person name="Varghese N."/>
            <person name="Submissions S."/>
        </authorList>
    </citation>
    <scope>NUCLEOTIDE SEQUENCE [LARGE SCALE GENOMIC DNA]</scope>
    <source>
        <strain evidence="2">DSM 4771</strain>
    </source>
</reference>